<proteinExistence type="predicted"/>
<feature type="transmembrane region" description="Helical" evidence="1">
    <location>
        <begin position="383"/>
        <end position="408"/>
    </location>
</feature>
<keyword evidence="3" id="KW-1185">Reference proteome</keyword>
<reference evidence="2 3" key="1">
    <citation type="submission" date="2019-11" db="EMBL/GenBank/DDBJ databases">
        <title>Complete genome sequence of Corynebacterium kalinowskii 1959, a novel Corynebacterium species isolated from soil of a small paddock in Vilsendorf, Germany.</title>
        <authorList>
            <person name="Schaffert L."/>
            <person name="Ruwe M."/>
            <person name="Milse J."/>
            <person name="Hanuschka K."/>
            <person name="Ortseifen V."/>
            <person name="Droste J."/>
            <person name="Brandt D."/>
            <person name="Schlueter L."/>
            <person name="Kutter Y."/>
            <person name="Vinke S."/>
            <person name="Viehoefer P."/>
            <person name="Jacob L."/>
            <person name="Luebke N.-C."/>
            <person name="Schulte-Berndt E."/>
            <person name="Hain C."/>
            <person name="Linder M."/>
            <person name="Schmidt P."/>
            <person name="Wollenschlaeger L."/>
            <person name="Luttermann T."/>
            <person name="Thieme E."/>
            <person name="Hassa J."/>
            <person name="Haak M."/>
            <person name="Wittchen M."/>
            <person name="Mentz A."/>
            <person name="Persicke M."/>
            <person name="Busche T."/>
            <person name="Ruckert C."/>
        </authorList>
    </citation>
    <scope>NUCLEOTIDE SEQUENCE [LARGE SCALE GENOMIC DNA]</scope>
    <source>
        <strain evidence="2 3">2039</strain>
    </source>
</reference>
<feature type="transmembrane region" description="Helical" evidence="1">
    <location>
        <begin position="282"/>
        <end position="303"/>
    </location>
</feature>
<dbReference type="PANTHER" id="PTHR41771:SF1">
    <property type="entry name" value="MEMBRANE PROTEIN"/>
    <property type="match status" value="1"/>
</dbReference>
<dbReference type="Pfam" id="PF07907">
    <property type="entry name" value="YibE_F"/>
    <property type="match status" value="1"/>
</dbReference>
<dbReference type="EMBL" id="CP046455">
    <property type="protein sequence ID" value="QGU08462.1"/>
    <property type="molecule type" value="Genomic_DNA"/>
</dbReference>
<accession>A0A6B8VSA3</accession>
<evidence type="ECO:0000256" key="1">
    <source>
        <dbReference type="SAM" id="Phobius"/>
    </source>
</evidence>
<organism evidence="2 3">
    <name type="scientific">Corynebacterium occultum</name>
    <dbReference type="NCBI Taxonomy" id="2675219"/>
    <lineage>
        <taxon>Bacteria</taxon>
        <taxon>Bacillati</taxon>
        <taxon>Actinomycetota</taxon>
        <taxon>Actinomycetes</taxon>
        <taxon>Mycobacteriales</taxon>
        <taxon>Corynebacteriaceae</taxon>
        <taxon>Corynebacterium</taxon>
    </lineage>
</organism>
<gene>
    <name evidence="2" type="ORF">COCCU_12810</name>
</gene>
<feature type="transmembrane region" description="Helical" evidence="1">
    <location>
        <begin position="215"/>
        <end position="234"/>
    </location>
</feature>
<feature type="transmembrane region" description="Helical" evidence="1">
    <location>
        <begin position="241"/>
        <end position="262"/>
    </location>
</feature>
<sequence>MGRHALAADKSTTSAPASGSTTFWRRILLGFLILCGIATTIGLVALWPPDEEPAVSPEFANTFSLGQNQVNAEVTSVTQGACQSTVTGKIIDIMPAAPMTSPDQTCDNAIVQIQGGENEGKRTLLITYGQPGEPELQEGDQIRLMESLGADGSLSYSFTDYQRGNALLVWGLLIAAAIILFAALRGVRALVGLVITLMILGVFLLPALVHGGPALPLAVVGGSTILFLVVLLVHGFNWKSCAALAGTLLSLGIAAVLASLAIDTTDLRGLGDESNLHILLYLPEVSVTGLMLCGFIIGALGVLNDVTISQASTINELAELEPDASPTRLFLGAMKVGRDHISSMVYTLVLTYTGAALPLLLLISVSQRPLLQTLSSDIVATELLRSGIGALALTLAVPITTLIAAVVVPNRQALATATA</sequence>
<protein>
    <submittedName>
        <fullName evidence="2">YibE/F-like protein</fullName>
    </submittedName>
</protein>
<dbReference type="Proteomes" id="UP000424462">
    <property type="component" value="Chromosome"/>
</dbReference>
<dbReference type="PANTHER" id="PTHR41771">
    <property type="entry name" value="MEMBRANE PROTEIN-RELATED"/>
    <property type="match status" value="1"/>
</dbReference>
<name>A0A6B8VSA3_9CORY</name>
<feature type="transmembrane region" description="Helical" evidence="1">
    <location>
        <begin position="190"/>
        <end position="209"/>
    </location>
</feature>
<feature type="transmembrane region" description="Helical" evidence="1">
    <location>
        <begin position="164"/>
        <end position="183"/>
    </location>
</feature>
<evidence type="ECO:0000313" key="2">
    <source>
        <dbReference type="EMBL" id="QGU08462.1"/>
    </source>
</evidence>
<dbReference type="InterPro" id="IPR012507">
    <property type="entry name" value="YibE_F"/>
</dbReference>
<dbReference type="RefSeq" id="WP_156232024.1">
    <property type="nucleotide sequence ID" value="NZ_CP046455.1"/>
</dbReference>
<keyword evidence="1" id="KW-0472">Membrane</keyword>
<keyword evidence="1" id="KW-0812">Transmembrane</keyword>
<evidence type="ECO:0000313" key="3">
    <source>
        <dbReference type="Proteomes" id="UP000424462"/>
    </source>
</evidence>
<dbReference type="AlphaFoldDB" id="A0A6B8VSA3"/>
<dbReference type="KEGG" id="cok:COCCU_12810"/>
<feature type="transmembrane region" description="Helical" evidence="1">
    <location>
        <begin position="344"/>
        <end position="363"/>
    </location>
</feature>
<feature type="transmembrane region" description="Helical" evidence="1">
    <location>
        <begin position="27"/>
        <end position="47"/>
    </location>
</feature>
<keyword evidence="1" id="KW-1133">Transmembrane helix</keyword>